<dbReference type="Pfam" id="PF08352">
    <property type="entry name" value="oligo_HPY"/>
    <property type="match status" value="1"/>
</dbReference>
<dbReference type="NCBIfam" id="TIGR01727">
    <property type="entry name" value="oligo_HPY"/>
    <property type="match status" value="1"/>
</dbReference>
<dbReference type="InterPro" id="IPR003593">
    <property type="entry name" value="AAA+_ATPase"/>
</dbReference>
<keyword evidence="4" id="KW-1003">Cell membrane</keyword>
<name>A0ABV7LDN9_9HYPH</name>
<dbReference type="InterPro" id="IPR003439">
    <property type="entry name" value="ABC_transporter-like_ATP-bd"/>
</dbReference>
<dbReference type="Proteomes" id="UP001595536">
    <property type="component" value="Unassembled WGS sequence"/>
</dbReference>
<dbReference type="PANTHER" id="PTHR43297">
    <property type="entry name" value="OLIGOPEPTIDE TRANSPORT ATP-BINDING PROTEIN APPD"/>
    <property type="match status" value="1"/>
</dbReference>
<dbReference type="RefSeq" id="WP_376830570.1">
    <property type="nucleotide sequence ID" value="NZ_JBHLWR010000006.1"/>
</dbReference>
<comment type="subcellular location">
    <subcellularLocation>
        <location evidence="1">Cell inner membrane</location>
        <topology evidence="1">Peripheral membrane protein</topology>
    </subcellularLocation>
</comment>
<dbReference type="Gene3D" id="3.40.50.300">
    <property type="entry name" value="P-loop containing nucleotide triphosphate hydrolases"/>
    <property type="match status" value="1"/>
</dbReference>
<proteinExistence type="inferred from homology"/>
<evidence type="ECO:0000259" key="8">
    <source>
        <dbReference type="PROSITE" id="PS50893"/>
    </source>
</evidence>
<dbReference type="SUPFAM" id="SSF52540">
    <property type="entry name" value="P-loop containing nucleoside triphosphate hydrolases"/>
    <property type="match status" value="1"/>
</dbReference>
<feature type="domain" description="ABC transporter" evidence="8">
    <location>
        <begin position="23"/>
        <end position="271"/>
    </location>
</feature>
<dbReference type="CDD" id="cd03257">
    <property type="entry name" value="ABC_NikE_OppD_transporters"/>
    <property type="match status" value="1"/>
</dbReference>
<evidence type="ECO:0000256" key="4">
    <source>
        <dbReference type="ARBA" id="ARBA00022475"/>
    </source>
</evidence>
<dbReference type="PROSITE" id="PS00211">
    <property type="entry name" value="ABC_TRANSPORTER_1"/>
    <property type="match status" value="1"/>
</dbReference>
<comment type="caution">
    <text evidence="9">The sequence shown here is derived from an EMBL/GenBank/DDBJ whole genome shotgun (WGS) entry which is preliminary data.</text>
</comment>
<dbReference type="GO" id="GO:0005524">
    <property type="term" value="F:ATP binding"/>
    <property type="evidence" value="ECO:0007669"/>
    <property type="project" value="UniProtKB-KW"/>
</dbReference>
<evidence type="ECO:0000256" key="3">
    <source>
        <dbReference type="ARBA" id="ARBA00022448"/>
    </source>
</evidence>
<evidence type="ECO:0000256" key="7">
    <source>
        <dbReference type="ARBA" id="ARBA00023136"/>
    </source>
</evidence>
<keyword evidence="3" id="KW-0813">Transport</keyword>
<accession>A0ABV7LDN9</accession>
<keyword evidence="10" id="KW-1185">Reference proteome</keyword>
<evidence type="ECO:0000313" key="9">
    <source>
        <dbReference type="EMBL" id="MFC3265323.1"/>
    </source>
</evidence>
<reference evidence="10" key="1">
    <citation type="journal article" date="2019" name="Int. J. Syst. Evol. Microbiol.">
        <title>The Global Catalogue of Microorganisms (GCM) 10K type strain sequencing project: providing services to taxonomists for standard genome sequencing and annotation.</title>
        <authorList>
            <consortium name="The Broad Institute Genomics Platform"/>
            <consortium name="The Broad Institute Genome Sequencing Center for Infectious Disease"/>
            <person name="Wu L."/>
            <person name="Ma J."/>
        </authorList>
    </citation>
    <scope>NUCLEOTIDE SEQUENCE [LARGE SCALE GENOMIC DNA]</scope>
    <source>
        <strain evidence="10">CCM 7941</strain>
    </source>
</reference>
<evidence type="ECO:0000256" key="1">
    <source>
        <dbReference type="ARBA" id="ARBA00004417"/>
    </source>
</evidence>
<evidence type="ECO:0000256" key="6">
    <source>
        <dbReference type="ARBA" id="ARBA00022840"/>
    </source>
</evidence>
<dbReference type="PANTHER" id="PTHR43297:SF2">
    <property type="entry name" value="DIPEPTIDE TRANSPORT ATP-BINDING PROTEIN DPPD"/>
    <property type="match status" value="1"/>
</dbReference>
<dbReference type="InterPro" id="IPR013563">
    <property type="entry name" value="Oligopep_ABC_C"/>
</dbReference>
<keyword evidence="6 9" id="KW-0067">ATP-binding</keyword>
<protein>
    <submittedName>
        <fullName evidence="9">ABC transporter ATP-binding protein</fullName>
    </submittedName>
</protein>
<comment type="similarity">
    <text evidence="2">Belongs to the ABC transporter superfamily.</text>
</comment>
<dbReference type="PROSITE" id="PS50893">
    <property type="entry name" value="ABC_TRANSPORTER_2"/>
    <property type="match status" value="1"/>
</dbReference>
<sequence>MTMVMTSPAPARAAGAAAERPLVKLEGYSLRRGGRLVLDDVSFSLPRGGAIALVGESGAGKSTIAMALIGLLDGPEVRAGGVIAFDDVNENLARAKEKTWAKLRGRRISMIFQDAGAALNPCYTVGRQLMTPLRRLNGLSKAAARERAVELLGSVGINDPEGRLDAFPHQLSGGMQQRVMIAIALACDPELLLADEPTSALDVTIQAQIVRLILEQTRRRGAACVFVLHDLALASQACDSIVVLYAGQVMETGSCETVLRRPLHPYTKALRSCVLEIDGAAELVPPPGGPPPLDAMPQGCRFCARCPRALPECAVRKPPLREAAGRKVACWNLEEDA</sequence>
<dbReference type="Pfam" id="PF00005">
    <property type="entry name" value="ABC_tran"/>
    <property type="match status" value="1"/>
</dbReference>
<dbReference type="InterPro" id="IPR027417">
    <property type="entry name" value="P-loop_NTPase"/>
</dbReference>
<organism evidence="9 10">
    <name type="scientific">Camelimonas abortus</name>
    <dbReference type="NCBI Taxonomy" id="1017184"/>
    <lineage>
        <taxon>Bacteria</taxon>
        <taxon>Pseudomonadati</taxon>
        <taxon>Pseudomonadota</taxon>
        <taxon>Alphaproteobacteria</taxon>
        <taxon>Hyphomicrobiales</taxon>
        <taxon>Chelatococcaceae</taxon>
        <taxon>Camelimonas</taxon>
    </lineage>
</organism>
<evidence type="ECO:0000256" key="2">
    <source>
        <dbReference type="ARBA" id="ARBA00005417"/>
    </source>
</evidence>
<dbReference type="InterPro" id="IPR050388">
    <property type="entry name" value="ABC_Ni/Peptide_Import"/>
</dbReference>
<evidence type="ECO:0000313" key="10">
    <source>
        <dbReference type="Proteomes" id="UP001595536"/>
    </source>
</evidence>
<evidence type="ECO:0000256" key="5">
    <source>
        <dbReference type="ARBA" id="ARBA00022741"/>
    </source>
</evidence>
<keyword evidence="7" id="KW-0472">Membrane</keyword>
<dbReference type="InterPro" id="IPR017871">
    <property type="entry name" value="ABC_transporter-like_CS"/>
</dbReference>
<gene>
    <name evidence="9" type="ORF">ACFOEX_02965</name>
</gene>
<keyword evidence="5" id="KW-0547">Nucleotide-binding</keyword>
<dbReference type="SMART" id="SM00382">
    <property type="entry name" value="AAA"/>
    <property type="match status" value="1"/>
</dbReference>
<dbReference type="EMBL" id="JBHRUV010000015">
    <property type="protein sequence ID" value="MFC3265323.1"/>
    <property type="molecule type" value="Genomic_DNA"/>
</dbReference>